<sequence length="198" mass="20642">MAINRRRFVIAFVVGNVLLLGVGASIVMGGVAVAVPTAGVGGFTVEFDQLQGEGFQQYASVENNSECAAYPSFTAQIDSGTISGLHLYKDIEMPNGDTMRLSIKSDQTAEFTGLTQKATYLNADLTFDQGQTIQAGAPSADVQDQISLSAPGVTIEDATIKSQAQFVNSITLPGTQVQTTLNPNDSATAPKTACAASN</sequence>
<evidence type="ECO:0000313" key="2">
    <source>
        <dbReference type="Proteomes" id="UP001597187"/>
    </source>
</evidence>
<accession>A0ABD6B1S7</accession>
<proteinExistence type="predicted"/>
<evidence type="ECO:0000313" key="1">
    <source>
        <dbReference type="EMBL" id="MFD1515009.1"/>
    </source>
</evidence>
<protein>
    <submittedName>
        <fullName evidence="1">DUF6230 family protein</fullName>
    </submittedName>
</protein>
<reference evidence="1 2" key="1">
    <citation type="journal article" date="2019" name="Int. J. Syst. Evol. Microbiol.">
        <title>The Global Catalogue of Microorganisms (GCM) 10K type strain sequencing project: providing services to taxonomists for standard genome sequencing and annotation.</title>
        <authorList>
            <consortium name="The Broad Institute Genomics Platform"/>
            <consortium name="The Broad Institute Genome Sequencing Center for Infectious Disease"/>
            <person name="Wu L."/>
            <person name="Ma J."/>
        </authorList>
    </citation>
    <scope>NUCLEOTIDE SEQUENCE [LARGE SCALE GENOMIC DNA]</scope>
    <source>
        <strain evidence="1 2">CGMCC 1.12563</strain>
    </source>
</reference>
<dbReference type="InterPro" id="IPR046198">
    <property type="entry name" value="DUF6230"/>
</dbReference>
<dbReference type="AlphaFoldDB" id="A0ABD6B1S7"/>
<comment type="caution">
    <text evidence="1">The sequence shown here is derived from an EMBL/GenBank/DDBJ whole genome shotgun (WGS) entry which is preliminary data.</text>
</comment>
<dbReference type="EMBL" id="JBHUDC010000008">
    <property type="protein sequence ID" value="MFD1515009.1"/>
    <property type="molecule type" value="Genomic_DNA"/>
</dbReference>
<gene>
    <name evidence="1" type="ORF">ACFSBT_17145</name>
</gene>
<dbReference type="Pfam" id="PF19741">
    <property type="entry name" value="DUF6230"/>
    <property type="match status" value="1"/>
</dbReference>
<name>A0ABD6B1S7_9EURY</name>
<dbReference type="RefSeq" id="WP_250874935.1">
    <property type="nucleotide sequence ID" value="NZ_JALXFV010000008.1"/>
</dbReference>
<organism evidence="1 2">
    <name type="scientific">Halomarina rubra</name>
    <dbReference type="NCBI Taxonomy" id="2071873"/>
    <lineage>
        <taxon>Archaea</taxon>
        <taxon>Methanobacteriati</taxon>
        <taxon>Methanobacteriota</taxon>
        <taxon>Stenosarchaea group</taxon>
        <taxon>Halobacteria</taxon>
        <taxon>Halobacteriales</taxon>
        <taxon>Natronomonadaceae</taxon>
        <taxon>Halomarina</taxon>
    </lineage>
</organism>
<dbReference type="Proteomes" id="UP001597187">
    <property type="component" value="Unassembled WGS sequence"/>
</dbReference>
<keyword evidence="2" id="KW-1185">Reference proteome</keyword>